<dbReference type="AlphaFoldDB" id="A0A0A9DGS2"/>
<evidence type="ECO:0000313" key="1">
    <source>
        <dbReference type="EMBL" id="JAD87016.1"/>
    </source>
</evidence>
<protein>
    <submittedName>
        <fullName evidence="1">Uncharacterized protein</fullName>
    </submittedName>
</protein>
<organism evidence="1">
    <name type="scientific">Arundo donax</name>
    <name type="common">Giant reed</name>
    <name type="synonym">Donax arundinaceus</name>
    <dbReference type="NCBI Taxonomy" id="35708"/>
    <lineage>
        <taxon>Eukaryota</taxon>
        <taxon>Viridiplantae</taxon>
        <taxon>Streptophyta</taxon>
        <taxon>Embryophyta</taxon>
        <taxon>Tracheophyta</taxon>
        <taxon>Spermatophyta</taxon>
        <taxon>Magnoliopsida</taxon>
        <taxon>Liliopsida</taxon>
        <taxon>Poales</taxon>
        <taxon>Poaceae</taxon>
        <taxon>PACMAD clade</taxon>
        <taxon>Arundinoideae</taxon>
        <taxon>Arundineae</taxon>
        <taxon>Arundo</taxon>
    </lineage>
</organism>
<reference evidence="1" key="1">
    <citation type="submission" date="2014-09" db="EMBL/GenBank/DDBJ databases">
        <authorList>
            <person name="Magalhaes I.L.F."/>
            <person name="Oliveira U."/>
            <person name="Santos F.R."/>
            <person name="Vidigal T.H.D.A."/>
            <person name="Brescovit A.D."/>
            <person name="Santos A.J."/>
        </authorList>
    </citation>
    <scope>NUCLEOTIDE SEQUENCE</scope>
    <source>
        <tissue evidence="1">Shoot tissue taken approximately 20 cm above the soil surface</tissue>
    </source>
</reference>
<dbReference type="EMBL" id="GBRH01210879">
    <property type="protein sequence ID" value="JAD87016.1"/>
    <property type="molecule type" value="Transcribed_RNA"/>
</dbReference>
<reference evidence="1" key="2">
    <citation type="journal article" date="2015" name="Data Brief">
        <title>Shoot transcriptome of the giant reed, Arundo donax.</title>
        <authorList>
            <person name="Barrero R.A."/>
            <person name="Guerrero F.D."/>
            <person name="Moolhuijzen P."/>
            <person name="Goolsby J.A."/>
            <person name="Tidwell J."/>
            <person name="Bellgard S.E."/>
            <person name="Bellgard M.I."/>
        </authorList>
    </citation>
    <scope>NUCLEOTIDE SEQUENCE</scope>
    <source>
        <tissue evidence="1">Shoot tissue taken approximately 20 cm above the soil surface</tissue>
    </source>
</reference>
<proteinExistence type="predicted"/>
<accession>A0A0A9DGS2</accession>
<name>A0A0A9DGS2_ARUDO</name>
<sequence>MPDSEQHELRRITHQVLVRFVNRKHYAYDVLVDYSCMTRHMSHISLPI</sequence>